<feature type="region of interest" description="Disordered" evidence="2">
    <location>
        <begin position="156"/>
        <end position="204"/>
    </location>
</feature>
<evidence type="ECO:0000256" key="2">
    <source>
        <dbReference type="SAM" id="MobiDB-lite"/>
    </source>
</evidence>
<keyword evidence="1" id="KW-0175">Coiled coil</keyword>
<dbReference type="EMBL" id="BMCH01000006">
    <property type="protein sequence ID" value="GGC37731.1"/>
    <property type="molecule type" value="Genomic_DNA"/>
</dbReference>
<evidence type="ECO:0000313" key="4">
    <source>
        <dbReference type="Proteomes" id="UP000637769"/>
    </source>
</evidence>
<accession>A0ABQ1MB66</accession>
<feature type="region of interest" description="Disordered" evidence="2">
    <location>
        <begin position="29"/>
        <end position="50"/>
    </location>
</feature>
<dbReference type="Proteomes" id="UP000637769">
    <property type="component" value="Unassembled WGS sequence"/>
</dbReference>
<evidence type="ECO:0000313" key="3">
    <source>
        <dbReference type="EMBL" id="GGC37731.1"/>
    </source>
</evidence>
<sequence>MSIDSDFFNKEVNQEAELSEDSLRLALERLGNRSNKRPAQQAHKKIVPDQRRRRFVQEGQVVVEHHQVSRAALRSSPVQSDDHSEEIARLRNLLKMEQRRAEDAQRDLGDMQVQLRTLETHLVHEKLHVTELKTKCAEAEQALLEAQVQLSVLREESQKRHVEPAGPADETAEPVVKRGRGRPPRVREVPAMAGEPEPVRWWKD</sequence>
<reference evidence="4" key="1">
    <citation type="journal article" date="2019" name="Int. J. Syst. Evol. Microbiol.">
        <title>The Global Catalogue of Microorganisms (GCM) 10K type strain sequencing project: providing services to taxonomists for standard genome sequencing and annotation.</title>
        <authorList>
            <consortium name="The Broad Institute Genomics Platform"/>
            <consortium name="The Broad Institute Genome Sequencing Center for Infectious Disease"/>
            <person name="Wu L."/>
            <person name="Ma J."/>
        </authorList>
    </citation>
    <scope>NUCLEOTIDE SEQUENCE [LARGE SCALE GENOMIC DNA]</scope>
    <source>
        <strain evidence="4">CCM 7132</strain>
    </source>
</reference>
<name>A0ABQ1MB66_9PROT</name>
<comment type="caution">
    <text evidence="3">The sequence shown here is derived from an EMBL/GenBank/DDBJ whole genome shotgun (WGS) entry which is preliminary data.</text>
</comment>
<gene>
    <name evidence="3" type="ORF">GCM10007207_24080</name>
</gene>
<organism evidence="3 4">
    <name type="scientific">Asaia siamensis</name>
    <dbReference type="NCBI Taxonomy" id="110479"/>
    <lineage>
        <taxon>Bacteria</taxon>
        <taxon>Pseudomonadati</taxon>
        <taxon>Pseudomonadota</taxon>
        <taxon>Alphaproteobacteria</taxon>
        <taxon>Acetobacterales</taxon>
        <taxon>Acetobacteraceae</taxon>
        <taxon>Asaia</taxon>
    </lineage>
</organism>
<feature type="coiled-coil region" evidence="1">
    <location>
        <begin position="80"/>
        <end position="156"/>
    </location>
</feature>
<protein>
    <submittedName>
        <fullName evidence="3">Uncharacterized protein</fullName>
    </submittedName>
</protein>
<evidence type="ECO:0000256" key="1">
    <source>
        <dbReference type="SAM" id="Coils"/>
    </source>
</evidence>
<proteinExistence type="predicted"/>
<keyword evidence="4" id="KW-1185">Reference proteome</keyword>